<name>A4A2F8_9BACT</name>
<evidence type="ECO:0008006" key="3">
    <source>
        <dbReference type="Google" id="ProtNLM"/>
    </source>
</evidence>
<gene>
    <name evidence="1" type="ORF">DSM3645_04215</name>
</gene>
<reference evidence="1 2" key="1">
    <citation type="submission" date="2006-02" db="EMBL/GenBank/DDBJ databases">
        <authorList>
            <person name="Amann R."/>
            <person name="Ferriera S."/>
            <person name="Johnson J."/>
            <person name="Kravitz S."/>
            <person name="Halpern A."/>
            <person name="Remington K."/>
            <person name="Beeson K."/>
            <person name="Tran B."/>
            <person name="Rogers Y.-H."/>
            <person name="Friedman R."/>
            <person name="Venter J.C."/>
        </authorList>
    </citation>
    <scope>NUCLEOTIDE SEQUENCE [LARGE SCALE GENOMIC DNA]</scope>
    <source>
        <strain evidence="1 2">DSM 3645</strain>
    </source>
</reference>
<dbReference type="EMBL" id="AANZ01000045">
    <property type="protein sequence ID" value="EAQ77025.1"/>
    <property type="molecule type" value="Genomic_DNA"/>
</dbReference>
<dbReference type="AlphaFoldDB" id="A4A2F8"/>
<dbReference type="OrthoDB" id="9825727at2"/>
<comment type="caution">
    <text evidence="1">The sequence shown here is derived from an EMBL/GenBank/DDBJ whole genome shotgun (WGS) entry which is preliminary data.</text>
</comment>
<dbReference type="HOGENOM" id="CLU_1544662_0_0_0"/>
<dbReference type="Proteomes" id="UP000004358">
    <property type="component" value="Unassembled WGS sequence"/>
</dbReference>
<sequence>MQSIDPTDDIAQWRHVLHQELVAHLNELRNDPTVCGFALELPSDFSNDGIISRIAKRSNAPAEKDNIPSLDEWKYVPNGKTFGSSCDGLAAIYSKYDEPLEDEQFYDEFGNTLYEACLNAMQQCVASSEFGDITIRLLTLSDDEHPILGKAIALLNDPPSQAIANRLLMQSEP</sequence>
<evidence type="ECO:0000313" key="2">
    <source>
        <dbReference type="Proteomes" id="UP000004358"/>
    </source>
</evidence>
<organism evidence="1 2">
    <name type="scientific">Blastopirellula marina DSM 3645</name>
    <dbReference type="NCBI Taxonomy" id="314230"/>
    <lineage>
        <taxon>Bacteria</taxon>
        <taxon>Pseudomonadati</taxon>
        <taxon>Planctomycetota</taxon>
        <taxon>Planctomycetia</taxon>
        <taxon>Pirellulales</taxon>
        <taxon>Pirellulaceae</taxon>
        <taxon>Blastopirellula</taxon>
    </lineage>
</organism>
<evidence type="ECO:0000313" key="1">
    <source>
        <dbReference type="EMBL" id="EAQ77025.1"/>
    </source>
</evidence>
<proteinExistence type="predicted"/>
<accession>A4A2F8</accession>
<protein>
    <recommendedName>
        <fullName evidence="3">DUF4303 domain-containing protein</fullName>
    </recommendedName>
</protein>
<dbReference type="RefSeq" id="WP_002654437.1">
    <property type="nucleotide sequence ID" value="NZ_CH672377.1"/>
</dbReference>